<sequence>MWMEKGFVGYQKNVFTPILKKWHSLFLLKKFKNLRILLLLPFFNEKNKSHVS</sequence>
<protein>
    <submittedName>
        <fullName evidence="1">Uncharacterized protein</fullName>
    </submittedName>
</protein>
<dbReference type="HOGENOM" id="CLU_3081687_0_0_0"/>
<evidence type="ECO:0000313" key="2">
    <source>
        <dbReference type="Proteomes" id="UP000009149"/>
    </source>
</evidence>
<accession>B3DVF5</accession>
<proteinExistence type="predicted"/>
<dbReference type="KEGG" id="min:Minf_1254"/>
<dbReference type="Proteomes" id="UP000009149">
    <property type="component" value="Chromosome"/>
</dbReference>
<gene>
    <name evidence="1" type="ordered locus">Minf_1254</name>
</gene>
<dbReference type="AlphaFoldDB" id="B3DVF5"/>
<evidence type="ECO:0000313" key="1">
    <source>
        <dbReference type="EMBL" id="ACD83308.1"/>
    </source>
</evidence>
<organism evidence="1 2">
    <name type="scientific">Methylacidiphilum infernorum (isolate V4)</name>
    <name type="common">Methylokorus infernorum (strain V4)</name>
    <dbReference type="NCBI Taxonomy" id="481448"/>
    <lineage>
        <taxon>Bacteria</taxon>
        <taxon>Pseudomonadati</taxon>
        <taxon>Verrucomicrobiota</taxon>
        <taxon>Methylacidiphilae</taxon>
        <taxon>Methylacidiphilales</taxon>
        <taxon>Methylacidiphilaceae</taxon>
        <taxon>Methylacidiphilum (ex Ratnadevi et al. 2023)</taxon>
    </lineage>
</organism>
<name>B3DVF5_METI4</name>
<dbReference type="EMBL" id="CP000975">
    <property type="protein sequence ID" value="ACD83308.1"/>
    <property type="molecule type" value="Genomic_DNA"/>
</dbReference>
<dbReference type="STRING" id="481448.Minf_1254"/>
<reference evidence="1 2" key="1">
    <citation type="journal article" date="2008" name="Biol. Direct">
        <title>Complete genome sequence of the extremely acidophilic methanotroph isolate V4, Methylacidiphilum infernorum, a representative of the bacterial phylum Verrucomicrobia.</title>
        <authorList>
            <person name="Hou S."/>
            <person name="Makarova K.S."/>
            <person name="Saw J.H."/>
            <person name="Senin P."/>
            <person name="Ly B.V."/>
            <person name="Zhou Z."/>
            <person name="Ren Y."/>
            <person name="Wang J."/>
            <person name="Galperin M.Y."/>
            <person name="Omelchenko M.V."/>
            <person name="Wolf Y.I."/>
            <person name="Yutin N."/>
            <person name="Koonin E.V."/>
            <person name="Stott M.B."/>
            <person name="Mountain B.W."/>
            <person name="Crowe M.A."/>
            <person name="Smirnova A.V."/>
            <person name="Dunfield P.F."/>
            <person name="Feng L."/>
            <person name="Wang L."/>
            <person name="Alam M."/>
        </authorList>
    </citation>
    <scope>NUCLEOTIDE SEQUENCE [LARGE SCALE GENOMIC DNA]</scope>
    <source>
        <strain evidence="2">Isolate V4</strain>
    </source>
</reference>